<dbReference type="EMBL" id="KI546035">
    <property type="protein sequence ID" value="EST47810.1"/>
    <property type="molecule type" value="Genomic_DNA"/>
</dbReference>
<protein>
    <submittedName>
        <fullName evidence="2">Cysteine-rich membrane protein 2</fullName>
    </submittedName>
</protein>
<proteinExistence type="predicted"/>
<gene>
    <name evidence="2" type="ORF">SS50377_12210</name>
</gene>
<feature type="transmembrane region" description="Helical" evidence="1">
    <location>
        <begin position="109"/>
        <end position="133"/>
    </location>
</feature>
<keyword evidence="1" id="KW-0812">Transmembrane</keyword>
<dbReference type="AlphaFoldDB" id="V6LTA5"/>
<sequence>MIKKSLAYRENLIIFNGGCPVNQQRLDLETCVQCINDQSCGKFMFCYHYKCTIAENLPPFGQRCETNEDCGLLSCQLGQCTSCIENQSMGAIRCIFGAWQDGSQQQLNLYNISFAAVFTIYSFICFLCIIVIFRKQINGKINEKVISGVIAKPVLVQLL</sequence>
<evidence type="ECO:0000313" key="2">
    <source>
        <dbReference type="EMBL" id="EST47810.1"/>
    </source>
</evidence>
<name>V6LTA5_9EUKA</name>
<organism evidence="2">
    <name type="scientific">Spironucleus salmonicida</name>
    <dbReference type="NCBI Taxonomy" id="348837"/>
    <lineage>
        <taxon>Eukaryota</taxon>
        <taxon>Metamonada</taxon>
        <taxon>Diplomonadida</taxon>
        <taxon>Hexamitidae</taxon>
        <taxon>Hexamitinae</taxon>
        <taxon>Spironucleus</taxon>
    </lineage>
</organism>
<reference evidence="2" key="1">
    <citation type="journal article" date="2014" name="PLoS Genet.">
        <title>The Genome of Spironucleus salmonicida Highlights a Fish Pathogen Adapted to Fluctuating Environments.</title>
        <authorList>
            <person name="Xu F."/>
            <person name="Jerlstrom-Hultqvist J."/>
            <person name="Einarsson E."/>
            <person name="Astvaldsson A."/>
            <person name="Svard S.G."/>
            <person name="Andersson J.O."/>
        </authorList>
    </citation>
    <scope>NUCLEOTIDE SEQUENCE</scope>
</reference>
<keyword evidence="1" id="KW-0472">Membrane</keyword>
<evidence type="ECO:0000256" key="1">
    <source>
        <dbReference type="SAM" id="Phobius"/>
    </source>
</evidence>
<keyword evidence="1" id="KW-1133">Transmembrane helix</keyword>
<accession>V6LTA5</accession>